<proteinExistence type="predicted"/>
<feature type="non-terminal residue" evidence="1">
    <location>
        <position position="1"/>
    </location>
</feature>
<dbReference type="AlphaFoldDB" id="A0AAN4Z2G9"/>
<keyword evidence="2" id="KW-1185">Reference proteome</keyword>
<comment type="caution">
    <text evidence="1">The sequence shown here is derived from an EMBL/GenBank/DDBJ whole genome shotgun (WGS) entry which is preliminary data.</text>
</comment>
<reference evidence="2" key="1">
    <citation type="submission" date="2022-10" db="EMBL/GenBank/DDBJ databases">
        <title>Genome assembly of Pristionchus species.</title>
        <authorList>
            <person name="Yoshida K."/>
            <person name="Sommer R.J."/>
        </authorList>
    </citation>
    <scope>NUCLEOTIDE SEQUENCE [LARGE SCALE GENOMIC DNA]</scope>
    <source>
        <strain evidence="2">RS5460</strain>
    </source>
</reference>
<evidence type="ECO:0000313" key="1">
    <source>
        <dbReference type="EMBL" id="GMR33337.1"/>
    </source>
</evidence>
<feature type="non-terminal residue" evidence="1">
    <location>
        <position position="96"/>
    </location>
</feature>
<dbReference type="Proteomes" id="UP001328107">
    <property type="component" value="Unassembled WGS sequence"/>
</dbReference>
<dbReference type="EMBL" id="BTRK01000001">
    <property type="protein sequence ID" value="GMR33337.1"/>
    <property type="molecule type" value="Genomic_DNA"/>
</dbReference>
<accession>A0AAN4Z2G9</accession>
<name>A0AAN4Z2G9_9BILA</name>
<protein>
    <submittedName>
        <fullName evidence="1">Uncharacterized protein</fullName>
    </submittedName>
</protein>
<evidence type="ECO:0000313" key="2">
    <source>
        <dbReference type="Proteomes" id="UP001328107"/>
    </source>
</evidence>
<gene>
    <name evidence="1" type="ORF">PMAYCL1PPCAC_03532</name>
</gene>
<sequence>HMQLNLKLNKQQLNELWEEGGAKAHLTEKFFGNEFITALINLLGKSKLQTIVVILSGLALPTDRFAVSFISALEQSKYKGKAGQVFHAVCRDLSVR</sequence>
<organism evidence="1 2">
    <name type="scientific">Pristionchus mayeri</name>
    <dbReference type="NCBI Taxonomy" id="1317129"/>
    <lineage>
        <taxon>Eukaryota</taxon>
        <taxon>Metazoa</taxon>
        <taxon>Ecdysozoa</taxon>
        <taxon>Nematoda</taxon>
        <taxon>Chromadorea</taxon>
        <taxon>Rhabditida</taxon>
        <taxon>Rhabditina</taxon>
        <taxon>Diplogasteromorpha</taxon>
        <taxon>Diplogasteroidea</taxon>
        <taxon>Neodiplogasteridae</taxon>
        <taxon>Pristionchus</taxon>
    </lineage>
</organism>